<keyword evidence="2" id="KW-0732">Signal</keyword>
<feature type="region of interest" description="Disordered" evidence="1">
    <location>
        <begin position="19"/>
        <end position="71"/>
    </location>
</feature>
<accession>A0AAU7DHA1</accession>
<feature type="compositionally biased region" description="Low complexity" evidence="1">
    <location>
        <begin position="226"/>
        <end position="244"/>
    </location>
</feature>
<evidence type="ECO:0000256" key="2">
    <source>
        <dbReference type="SAM" id="SignalP"/>
    </source>
</evidence>
<gene>
    <name evidence="3" type="ORF">P8935_18325</name>
</gene>
<feature type="compositionally biased region" description="Basic residues" evidence="1">
    <location>
        <begin position="31"/>
        <end position="41"/>
    </location>
</feature>
<feature type="compositionally biased region" description="Pro residues" evidence="1">
    <location>
        <begin position="52"/>
        <end position="61"/>
    </location>
</feature>
<evidence type="ECO:0000313" key="3">
    <source>
        <dbReference type="EMBL" id="XBH16517.1"/>
    </source>
</evidence>
<sequence>MLTSAVLVALLVSVGSIAAQSPSQPAATASKPHKARAHQAAKKSQVPAPVAQTPPPPPMPDWPVNDKPSPASVVWDSTGLRINASNSSLQQILNEVSTDTGTKVEGLGADQRVYGSYGPGQARDVLAQLLQGSGYNVLLAGDLGQGAPREMVLSPRRSGGPANAPGVDNRQQQDPDEDIPDQPQPEEQPQPPPPVQVPQAQGGTRPGFGPNGPIRTPQQVMEEMQQRQILMQQQQQQQQQNPQD</sequence>
<feature type="chain" id="PRO_5043649757" description="Secretin/TonB short N-terminal domain-containing protein" evidence="2">
    <location>
        <begin position="19"/>
        <end position="244"/>
    </location>
</feature>
<evidence type="ECO:0000256" key="1">
    <source>
        <dbReference type="SAM" id="MobiDB-lite"/>
    </source>
</evidence>
<protein>
    <recommendedName>
        <fullName evidence="4">Secretin/TonB short N-terminal domain-containing protein</fullName>
    </recommendedName>
</protein>
<reference evidence="3" key="1">
    <citation type="submission" date="2023-03" db="EMBL/GenBank/DDBJ databases">
        <title>Edaphobacter sp.</title>
        <authorList>
            <person name="Huber K.J."/>
            <person name="Papendorf J."/>
            <person name="Pilke C."/>
            <person name="Bunk B."/>
            <person name="Sproeer C."/>
            <person name="Pester M."/>
        </authorList>
    </citation>
    <scope>NUCLEOTIDE SEQUENCE</scope>
    <source>
        <strain evidence="3">DSM 110680</strain>
    </source>
</reference>
<name>A0AAU7DHA1_9BACT</name>
<organism evidence="3">
    <name type="scientific">Telmatobacter sp. DSM 110680</name>
    <dbReference type="NCBI Taxonomy" id="3036704"/>
    <lineage>
        <taxon>Bacteria</taxon>
        <taxon>Pseudomonadati</taxon>
        <taxon>Acidobacteriota</taxon>
        <taxon>Terriglobia</taxon>
        <taxon>Terriglobales</taxon>
        <taxon>Acidobacteriaceae</taxon>
        <taxon>Telmatobacter</taxon>
    </lineage>
</organism>
<feature type="signal peptide" evidence="2">
    <location>
        <begin position="1"/>
        <end position="18"/>
    </location>
</feature>
<dbReference type="RefSeq" id="WP_348261746.1">
    <property type="nucleotide sequence ID" value="NZ_CP121196.1"/>
</dbReference>
<feature type="region of interest" description="Disordered" evidence="1">
    <location>
        <begin position="149"/>
        <end position="244"/>
    </location>
</feature>
<dbReference type="EMBL" id="CP121196">
    <property type="protein sequence ID" value="XBH16517.1"/>
    <property type="molecule type" value="Genomic_DNA"/>
</dbReference>
<feature type="compositionally biased region" description="Pro residues" evidence="1">
    <location>
        <begin position="182"/>
        <end position="196"/>
    </location>
</feature>
<proteinExistence type="predicted"/>
<feature type="compositionally biased region" description="Low complexity" evidence="1">
    <location>
        <begin position="19"/>
        <end position="30"/>
    </location>
</feature>
<dbReference type="AlphaFoldDB" id="A0AAU7DHA1"/>
<evidence type="ECO:0008006" key="4">
    <source>
        <dbReference type="Google" id="ProtNLM"/>
    </source>
</evidence>